<organism evidence="2 3">
    <name type="scientific">Plasmodium ovale wallikeri</name>
    <dbReference type="NCBI Taxonomy" id="864142"/>
    <lineage>
        <taxon>Eukaryota</taxon>
        <taxon>Sar</taxon>
        <taxon>Alveolata</taxon>
        <taxon>Apicomplexa</taxon>
        <taxon>Aconoidasida</taxon>
        <taxon>Haemosporida</taxon>
        <taxon>Plasmodiidae</taxon>
        <taxon>Plasmodium</taxon>
        <taxon>Plasmodium (Plasmodium)</taxon>
    </lineage>
</organism>
<evidence type="ECO:0000313" key="3">
    <source>
        <dbReference type="Proteomes" id="UP000078550"/>
    </source>
</evidence>
<reference evidence="3" key="1">
    <citation type="submission" date="2016-05" db="EMBL/GenBank/DDBJ databases">
        <authorList>
            <person name="Naeem Raeece"/>
        </authorList>
    </citation>
    <scope>NUCLEOTIDE SEQUENCE [LARGE SCALE GENOMIC DNA]</scope>
</reference>
<feature type="region of interest" description="Disordered" evidence="1">
    <location>
        <begin position="33"/>
        <end position="56"/>
    </location>
</feature>
<dbReference type="Proteomes" id="UP000078550">
    <property type="component" value="Unassembled WGS sequence"/>
</dbReference>
<dbReference type="AlphaFoldDB" id="A0A1A8YR39"/>
<evidence type="ECO:0000313" key="2">
    <source>
        <dbReference type="EMBL" id="SBT34087.1"/>
    </source>
</evidence>
<dbReference type="EMBL" id="FLRE01000070">
    <property type="protein sequence ID" value="SBT34087.1"/>
    <property type="molecule type" value="Genomic_DNA"/>
</dbReference>
<gene>
    <name evidence="2" type="ORF">POVWA2_018120</name>
</gene>
<accession>A0A1A8YR39</accession>
<proteinExistence type="predicted"/>
<feature type="compositionally biased region" description="Basic residues" evidence="1">
    <location>
        <begin position="44"/>
        <end position="54"/>
    </location>
</feature>
<sequence length="77" mass="8733">MFGRWVMASLCCNCMEIVSIGVGGGGVMLFSSGQKLGEGEKNNAKKKKKKKKKEKMQPVRYLSRNLLNLRELQIREE</sequence>
<evidence type="ECO:0000256" key="1">
    <source>
        <dbReference type="SAM" id="MobiDB-lite"/>
    </source>
</evidence>
<name>A0A1A8YR39_PLAOA</name>
<protein>
    <submittedName>
        <fullName evidence="2">Uncharacterized protein</fullName>
    </submittedName>
</protein>